<sequence>MSAVCLSGGTRIPVIDTTVALRAVANVSLVSPALWMLECFPRLFG</sequence>
<reference evidence="1 2" key="1">
    <citation type="submission" date="2023-07" db="EMBL/GenBank/DDBJ databases">
        <title>Comparative genomics of wheat-associated soil bacteria to identify genetic determinants of phenazine resistance.</title>
        <authorList>
            <person name="Mouncey N."/>
        </authorList>
    </citation>
    <scope>NUCLEOTIDE SEQUENCE [LARGE SCALE GENOMIC DNA]</scope>
    <source>
        <strain evidence="1 2">W2I16</strain>
    </source>
</reference>
<comment type="caution">
    <text evidence="1">The sequence shown here is derived from an EMBL/GenBank/DDBJ whole genome shotgun (WGS) entry which is preliminary data.</text>
</comment>
<evidence type="ECO:0000313" key="1">
    <source>
        <dbReference type="EMBL" id="MDQ0937062.1"/>
    </source>
</evidence>
<organism evidence="1 2">
    <name type="scientific">Streptomyces turgidiscabies</name>
    <dbReference type="NCBI Taxonomy" id="85558"/>
    <lineage>
        <taxon>Bacteria</taxon>
        <taxon>Bacillati</taxon>
        <taxon>Actinomycetota</taxon>
        <taxon>Actinomycetes</taxon>
        <taxon>Kitasatosporales</taxon>
        <taxon>Streptomycetaceae</taxon>
        <taxon>Streptomyces</taxon>
    </lineage>
</organism>
<dbReference type="Proteomes" id="UP001223072">
    <property type="component" value="Unassembled WGS sequence"/>
</dbReference>
<keyword evidence="2" id="KW-1185">Reference proteome</keyword>
<proteinExistence type="predicted"/>
<gene>
    <name evidence="1" type="ORF">QFZ49_007037</name>
</gene>
<accession>A0ABU0RYJ8</accession>
<dbReference type="EMBL" id="JAUSZS010000008">
    <property type="protein sequence ID" value="MDQ0937062.1"/>
    <property type="molecule type" value="Genomic_DNA"/>
</dbReference>
<protein>
    <submittedName>
        <fullName evidence="1">Uncharacterized protein</fullName>
    </submittedName>
</protein>
<evidence type="ECO:0000313" key="2">
    <source>
        <dbReference type="Proteomes" id="UP001223072"/>
    </source>
</evidence>
<name>A0ABU0RYJ8_9ACTN</name>